<proteinExistence type="predicted"/>
<dbReference type="AlphaFoldDB" id="A0A1L7VYC5"/>
<reference evidence="3" key="1">
    <citation type="journal article" date="2016" name="Genome Biol. Evol.">
        <title>Comparative 'omics' of the Fusarium fujikuroi species complex highlights differences in genetic potential and metabolite synthesis.</title>
        <authorList>
            <person name="Niehaus E.-M."/>
            <person name="Muensterkoetter M."/>
            <person name="Proctor R.H."/>
            <person name="Brown D.W."/>
            <person name="Sharon A."/>
            <person name="Idan Y."/>
            <person name="Oren-Young L."/>
            <person name="Sieber C.M."/>
            <person name="Novak O."/>
            <person name="Pencik A."/>
            <person name="Tarkowska D."/>
            <person name="Hromadova K."/>
            <person name="Freeman S."/>
            <person name="Maymon M."/>
            <person name="Elazar M."/>
            <person name="Youssef S.A."/>
            <person name="El-Shabrawy E.S.M."/>
            <person name="Shalaby A.B.A."/>
            <person name="Houterman P."/>
            <person name="Brock N.L."/>
            <person name="Burkhardt I."/>
            <person name="Tsavkelova E.A."/>
            <person name="Dickschat J.S."/>
            <person name="Galuszka P."/>
            <person name="Gueldener U."/>
            <person name="Tudzynski B."/>
        </authorList>
    </citation>
    <scope>NUCLEOTIDE SEQUENCE [LARGE SCALE GENOMIC DNA]</scope>
    <source>
        <strain evidence="3">ET1</strain>
    </source>
</reference>
<keyword evidence="3" id="KW-1185">Reference proteome</keyword>
<evidence type="ECO:0000313" key="2">
    <source>
        <dbReference type="EMBL" id="CZR45437.1"/>
    </source>
</evidence>
<dbReference type="Proteomes" id="UP000183971">
    <property type="component" value="Unassembled WGS sequence"/>
</dbReference>
<sequence>MKFSIVLAVAALSAETFACTNIGQVCQKGDPDVCQCGAPITLSCRADPLPRPGGTRRFRYQLGDICPLLKRNGRCVNGKCVPGPRLTVVTPTPTPE</sequence>
<name>A0A1L7VYC5_FUSPR</name>
<organism evidence="2 3">
    <name type="scientific">Fusarium proliferatum (strain ET1)</name>
    <name type="common">Orchid endophyte fungus</name>
    <dbReference type="NCBI Taxonomy" id="1227346"/>
    <lineage>
        <taxon>Eukaryota</taxon>
        <taxon>Fungi</taxon>
        <taxon>Dikarya</taxon>
        <taxon>Ascomycota</taxon>
        <taxon>Pezizomycotina</taxon>
        <taxon>Sordariomycetes</taxon>
        <taxon>Hypocreomycetidae</taxon>
        <taxon>Hypocreales</taxon>
        <taxon>Nectriaceae</taxon>
        <taxon>Fusarium</taxon>
        <taxon>Fusarium fujikuroi species complex</taxon>
    </lineage>
</organism>
<feature type="chain" id="PRO_5013290194" evidence="1">
    <location>
        <begin position="19"/>
        <end position="96"/>
    </location>
</feature>
<protein>
    <submittedName>
        <fullName evidence="2">Uncharacterized protein</fullName>
    </submittedName>
</protein>
<keyword evidence="1" id="KW-0732">Signal</keyword>
<evidence type="ECO:0000256" key="1">
    <source>
        <dbReference type="SAM" id="SignalP"/>
    </source>
</evidence>
<dbReference type="VEuPathDB" id="FungiDB:FPRO_15388"/>
<feature type="signal peptide" evidence="1">
    <location>
        <begin position="1"/>
        <end position="18"/>
    </location>
</feature>
<evidence type="ECO:0000313" key="3">
    <source>
        <dbReference type="Proteomes" id="UP000183971"/>
    </source>
</evidence>
<dbReference type="EMBL" id="FJOF01000009">
    <property type="protein sequence ID" value="CZR45437.1"/>
    <property type="molecule type" value="Genomic_DNA"/>
</dbReference>
<dbReference type="GeneID" id="42060244"/>
<comment type="caution">
    <text evidence="2">The sequence shown here is derived from an EMBL/GenBank/DDBJ whole genome shotgun (WGS) entry which is preliminary data.</text>
</comment>
<gene>
    <name evidence="2" type="ORF">FPRO_15388</name>
</gene>
<accession>A0A1L7VYC5</accession>
<dbReference type="RefSeq" id="XP_031085971.1">
    <property type="nucleotide sequence ID" value="XM_031220298.1"/>
</dbReference>